<gene>
    <name evidence="2" type="ORF">BCON_0141g00280</name>
</gene>
<evidence type="ECO:0000313" key="2">
    <source>
        <dbReference type="EMBL" id="TGO52455.1"/>
    </source>
</evidence>
<sequence length="62" mass="7749">MPYKLEGTWQPADYAPDETYFLTSYQKRRNLRRWLSSRISEDTERYKLEKRQEDRESAEWDK</sequence>
<dbReference type="OrthoDB" id="3543320at2759"/>
<dbReference type="EMBL" id="PQXN01000141">
    <property type="protein sequence ID" value="TGO52455.1"/>
    <property type="molecule type" value="Genomic_DNA"/>
</dbReference>
<keyword evidence="3" id="KW-1185">Reference proteome</keyword>
<proteinExistence type="predicted"/>
<dbReference type="AlphaFoldDB" id="A0A4Z1HU44"/>
<evidence type="ECO:0000313" key="3">
    <source>
        <dbReference type="Proteomes" id="UP000297527"/>
    </source>
</evidence>
<evidence type="ECO:0000256" key="1">
    <source>
        <dbReference type="SAM" id="MobiDB-lite"/>
    </source>
</evidence>
<dbReference type="Proteomes" id="UP000297527">
    <property type="component" value="Unassembled WGS sequence"/>
</dbReference>
<comment type="caution">
    <text evidence="2">The sequence shown here is derived from an EMBL/GenBank/DDBJ whole genome shotgun (WGS) entry which is preliminary data.</text>
</comment>
<protein>
    <submittedName>
        <fullName evidence="2">Uncharacterized protein</fullName>
    </submittedName>
</protein>
<name>A0A4Z1HU44_9HELO</name>
<organism evidence="2 3">
    <name type="scientific">Botryotinia convoluta</name>
    <dbReference type="NCBI Taxonomy" id="54673"/>
    <lineage>
        <taxon>Eukaryota</taxon>
        <taxon>Fungi</taxon>
        <taxon>Dikarya</taxon>
        <taxon>Ascomycota</taxon>
        <taxon>Pezizomycotina</taxon>
        <taxon>Leotiomycetes</taxon>
        <taxon>Helotiales</taxon>
        <taxon>Sclerotiniaceae</taxon>
        <taxon>Botryotinia</taxon>
    </lineage>
</organism>
<accession>A0A4Z1HU44</accession>
<feature type="region of interest" description="Disordered" evidence="1">
    <location>
        <begin position="43"/>
        <end position="62"/>
    </location>
</feature>
<reference evidence="2 3" key="1">
    <citation type="submission" date="2017-12" db="EMBL/GenBank/DDBJ databases">
        <title>Comparative genomics of Botrytis spp.</title>
        <authorList>
            <person name="Valero-Jimenez C.A."/>
            <person name="Tapia P."/>
            <person name="Veloso J."/>
            <person name="Silva-Moreno E."/>
            <person name="Staats M."/>
            <person name="Valdes J.H."/>
            <person name="Van Kan J.A.L."/>
        </authorList>
    </citation>
    <scope>NUCLEOTIDE SEQUENCE [LARGE SCALE GENOMIC DNA]</scope>
    <source>
        <strain evidence="2 3">MUCL11595</strain>
    </source>
</reference>